<dbReference type="RefSeq" id="WP_093414120.1">
    <property type="nucleotide sequence ID" value="NZ_FOZX01000001.1"/>
</dbReference>
<keyword evidence="4" id="KW-1185">Reference proteome</keyword>
<dbReference type="Proteomes" id="UP000198852">
    <property type="component" value="Unassembled WGS sequence"/>
</dbReference>
<name>A0A1I6PU17_9PSEU</name>
<evidence type="ECO:0000313" key="4">
    <source>
        <dbReference type="Proteomes" id="UP000198852"/>
    </source>
</evidence>
<protein>
    <submittedName>
        <fullName evidence="3">Uncharacterized protein</fullName>
    </submittedName>
</protein>
<proteinExistence type="predicted"/>
<evidence type="ECO:0000256" key="1">
    <source>
        <dbReference type="SAM" id="MobiDB-lite"/>
    </source>
</evidence>
<accession>A0A1I6PU17</accession>
<evidence type="ECO:0000256" key="2">
    <source>
        <dbReference type="SAM" id="Phobius"/>
    </source>
</evidence>
<dbReference type="AlphaFoldDB" id="A0A1I6PU17"/>
<feature type="region of interest" description="Disordered" evidence="1">
    <location>
        <begin position="34"/>
        <end position="78"/>
    </location>
</feature>
<dbReference type="STRING" id="95161.SAMN05660874_01098"/>
<keyword evidence="2" id="KW-0472">Membrane</keyword>
<feature type="compositionally biased region" description="Low complexity" evidence="1">
    <location>
        <begin position="64"/>
        <end position="78"/>
    </location>
</feature>
<sequence>MFMAPWLLIGLVIGGGLGFLVGYLVFKKRPAQQGYPHAPQAWGQPPQPVQSPQQWGQPQPPQAPQQWGNPQQQYPPQR</sequence>
<evidence type="ECO:0000313" key="3">
    <source>
        <dbReference type="EMBL" id="SFS43580.1"/>
    </source>
</evidence>
<reference evidence="4" key="1">
    <citation type="submission" date="2016-10" db="EMBL/GenBank/DDBJ databases">
        <authorList>
            <person name="Varghese N."/>
            <person name="Submissions S."/>
        </authorList>
    </citation>
    <scope>NUCLEOTIDE SEQUENCE [LARGE SCALE GENOMIC DNA]</scope>
    <source>
        <strain evidence="4">DSM 44771</strain>
    </source>
</reference>
<keyword evidence="2" id="KW-0812">Transmembrane</keyword>
<gene>
    <name evidence="3" type="ORF">SAMN05660874_01098</name>
</gene>
<feature type="transmembrane region" description="Helical" evidence="2">
    <location>
        <begin position="6"/>
        <end position="26"/>
    </location>
</feature>
<organism evidence="3 4">
    <name type="scientific">Saccharopolyspora flava</name>
    <dbReference type="NCBI Taxonomy" id="95161"/>
    <lineage>
        <taxon>Bacteria</taxon>
        <taxon>Bacillati</taxon>
        <taxon>Actinomycetota</taxon>
        <taxon>Actinomycetes</taxon>
        <taxon>Pseudonocardiales</taxon>
        <taxon>Pseudonocardiaceae</taxon>
        <taxon>Saccharopolyspora</taxon>
    </lineage>
</organism>
<dbReference type="EMBL" id="FOZX01000001">
    <property type="protein sequence ID" value="SFS43580.1"/>
    <property type="molecule type" value="Genomic_DNA"/>
</dbReference>
<keyword evidence="2" id="KW-1133">Transmembrane helix</keyword>